<feature type="region of interest" description="Disordered" evidence="1">
    <location>
        <begin position="425"/>
        <end position="449"/>
    </location>
</feature>
<evidence type="ECO:0000256" key="2">
    <source>
        <dbReference type="SAM" id="Phobius"/>
    </source>
</evidence>
<sequence length="449" mass="48060">MFGFGKKKEQDAGGVVPGVSQDEKDILAKVIFHTMPKVSTVGDLTLTNAENKTAPVASDTQKKEEKKEKPVERPSLAPPPAPPKPAVTAPPILTGAPPAPHGAAKIVPASSSHKKLTFIIIGVVALLILGGGGWYWYRVTRAADTADRGALALSPGAAPSGGETTSAPSETTAPAETSLEPLGDNFLADRGLISTRDSDADLLTDAEEALYGTDPELPDTDRDGWPDGWELVHLYDPAQGGAKRLTDNLLLTGFQNEDYGYAFLYPKQWVVQSVDSSDSSEVIVTSETGEFVRITAEPYGDHVSSTLEESYLRNKYPGGSTYTLHPFTNKFNVRGFETADGLTVFLEGKNTLYIMRYMPGLRTEINFKRTMTAFVVGFLVDEEVPPAIRPLIYNPGVAGFAQTQTSAPESAVTTTPVFLPMETTTSSPAITPFATSTSPEESTPTSSKL</sequence>
<comment type="caution">
    <text evidence="3">The sequence shown here is derived from an EMBL/GenBank/DDBJ whole genome shotgun (WGS) entry which is preliminary data.</text>
</comment>
<keyword evidence="2" id="KW-1133">Transmembrane helix</keyword>
<proteinExistence type="predicted"/>
<gene>
    <name evidence="3" type="ORF">A3H75_02750</name>
</gene>
<reference evidence="3 4" key="1">
    <citation type="journal article" date="2016" name="Nat. Commun.">
        <title>Thousands of microbial genomes shed light on interconnected biogeochemical processes in an aquifer system.</title>
        <authorList>
            <person name="Anantharaman K."/>
            <person name="Brown C.T."/>
            <person name="Hug L.A."/>
            <person name="Sharon I."/>
            <person name="Castelle C.J."/>
            <person name="Probst A.J."/>
            <person name="Thomas B.C."/>
            <person name="Singh A."/>
            <person name="Wilkins M.J."/>
            <person name="Karaoz U."/>
            <person name="Brodie E.L."/>
            <person name="Williams K.H."/>
            <person name="Hubbard S.S."/>
            <person name="Banfield J.F."/>
        </authorList>
    </citation>
    <scope>NUCLEOTIDE SEQUENCE [LARGE SCALE GENOMIC DNA]</scope>
</reference>
<name>A0A1F7VDT9_9BACT</name>
<evidence type="ECO:0000256" key="1">
    <source>
        <dbReference type="SAM" id="MobiDB-lite"/>
    </source>
</evidence>
<organism evidence="3 4">
    <name type="scientific">Candidatus Uhrbacteria bacterium RIFCSPLOWO2_02_FULL_51_9</name>
    <dbReference type="NCBI Taxonomy" id="1802410"/>
    <lineage>
        <taxon>Bacteria</taxon>
        <taxon>Candidatus Uhriibacteriota</taxon>
    </lineage>
</organism>
<feature type="compositionally biased region" description="Basic and acidic residues" evidence="1">
    <location>
        <begin position="1"/>
        <end position="11"/>
    </location>
</feature>
<dbReference type="Proteomes" id="UP000176678">
    <property type="component" value="Unassembled WGS sequence"/>
</dbReference>
<keyword evidence="2" id="KW-0472">Membrane</keyword>
<feature type="compositionally biased region" description="Pro residues" evidence="1">
    <location>
        <begin position="76"/>
        <end position="85"/>
    </location>
</feature>
<feature type="region of interest" description="Disordered" evidence="1">
    <location>
        <begin position="42"/>
        <end position="96"/>
    </location>
</feature>
<feature type="compositionally biased region" description="Basic and acidic residues" evidence="1">
    <location>
        <begin position="60"/>
        <end position="72"/>
    </location>
</feature>
<dbReference type="EMBL" id="MGES01000030">
    <property type="protein sequence ID" value="OGL88730.1"/>
    <property type="molecule type" value="Genomic_DNA"/>
</dbReference>
<dbReference type="AlphaFoldDB" id="A0A1F7VDT9"/>
<feature type="region of interest" description="Disordered" evidence="1">
    <location>
        <begin position="1"/>
        <end position="20"/>
    </location>
</feature>
<feature type="region of interest" description="Disordered" evidence="1">
    <location>
        <begin position="153"/>
        <end position="182"/>
    </location>
</feature>
<feature type="compositionally biased region" description="Low complexity" evidence="1">
    <location>
        <begin position="435"/>
        <end position="449"/>
    </location>
</feature>
<feature type="transmembrane region" description="Helical" evidence="2">
    <location>
        <begin position="116"/>
        <end position="137"/>
    </location>
</feature>
<evidence type="ECO:0000313" key="3">
    <source>
        <dbReference type="EMBL" id="OGL88730.1"/>
    </source>
</evidence>
<accession>A0A1F7VDT9</accession>
<keyword evidence="2" id="KW-0812">Transmembrane</keyword>
<evidence type="ECO:0000313" key="4">
    <source>
        <dbReference type="Proteomes" id="UP000176678"/>
    </source>
</evidence>
<dbReference type="STRING" id="1802410.A3H75_02750"/>
<protein>
    <submittedName>
        <fullName evidence="3">Uncharacterized protein</fullName>
    </submittedName>
</protein>
<feature type="compositionally biased region" description="Low complexity" evidence="1">
    <location>
        <begin position="163"/>
        <end position="178"/>
    </location>
</feature>